<keyword evidence="2" id="KW-1185">Reference proteome</keyword>
<organism evidence="1 2">
    <name type="scientific">Aedes aegypti</name>
    <name type="common">Yellowfever mosquito</name>
    <name type="synonym">Culex aegypti</name>
    <dbReference type="NCBI Taxonomy" id="7159"/>
    <lineage>
        <taxon>Eukaryota</taxon>
        <taxon>Metazoa</taxon>
        <taxon>Ecdysozoa</taxon>
        <taxon>Arthropoda</taxon>
        <taxon>Hexapoda</taxon>
        <taxon>Insecta</taxon>
        <taxon>Pterygota</taxon>
        <taxon>Neoptera</taxon>
        <taxon>Endopterygota</taxon>
        <taxon>Diptera</taxon>
        <taxon>Nematocera</taxon>
        <taxon>Culicoidea</taxon>
        <taxon>Culicidae</taxon>
        <taxon>Culicinae</taxon>
        <taxon>Aedini</taxon>
        <taxon>Aedes</taxon>
        <taxon>Stegomyia</taxon>
    </lineage>
</organism>
<evidence type="ECO:0000313" key="2">
    <source>
        <dbReference type="Proteomes" id="UP000008820"/>
    </source>
</evidence>
<name>A0A6I8TY24_AEDAE</name>
<reference evidence="1" key="2">
    <citation type="submission" date="2020-05" db="UniProtKB">
        <authorList>
            <consortium name="EnsemblMetazoa"/>
        </authorList>
    </citation>
    <scope>IDENTIFICATION</scope>
    <source>
        <strain evidence="1">LVP_AGWG</strain>
    </source>
</reference>
<sequence>MVQSLVDAGVNGFKVLHVQYFKKDIDSCNMILSSIFIVHLNSTGEVFAIVIRRNMIHEDNCKSKRMLLSAIQNGGFYRVQQLIITDEDQREWMDISIDQFQADMQTLEQEDVWVESSNSSYQFAGDERVKFVVVLTELHVRMVNTGNEYVVNIVGEIKSLESDVSKVNASAESVLLSFLRKRR</sequence>
<dbReference type="EnsemblMetazoa" id="AAEL020062-RA">
    <property type="protein sequence ID" value="AAEL020062-PA"/>
    <property type="gene ID" value="AAEL020062"/>
</dbReference>
<dbReference type="AlphaFoldDB" id="A0A6I8TY24"/>
<dbReference type="Proteomes" id="UP000008820">
    <property type="component" value="Chromosome 3"/>
</dbReference>
<dbReference type="OrthoDB" id="7763324at2759"/>
<accession>A0A6I8TY24</accession>
<proteinExistence type="predicted"/>
<reference evidence="1 2" key="1">
    <citation type="submission" date="2017-06" db="EMBL/GenBank/DDBJ databases">
        <title>Aedes aegypti genome working group (AGWG) sequencing and assembly.</title>
        <authorList>
            <consortium name="Aedes aegypti Genome Working Group (AGWG)"/>
            <person name="Matthews B.J."/>
        </authorList>
    </citation>
    <scope>NUCLEOTIDE SEQUENCE [LARGE SCALE GENOMIC DNA]</scope>
    <source>
        <strain evidence="1 2">LVP_AGWG</strain>
    </source>
</reference>
<protein>
    <submittedName>
        <fullName evidence="1">Uncharacterized protein</fullName>
    </submittedName>
</protein>
<gene>
    <name evidence="1" type="primary">110678063</name>
</gene>
<dbReference type="InParanoid" id="A0A6I8TY24"/>
<evidence type="ECO:0000313" key="1">
    <source>
        <dbReference type="EnsemblMetazoa" id="AAEL020062-PA"/>
    </source>
</evidence>